<keyword evidence="3" id="KW-1185">Reference proteome</keyword>
<dbReference type="GO" id="GO:0097367">
    <property type="term" value="F:carbohydrate derivative binding"/>
    <property type="evidence" value="ECO:0007669"/>
    <property type="project" value="InterPro"/>
</dbReference>
<dbReference type="RefSeq" id="WP_152583073.1">
    <property type="nucleotide sequence ID" value="NZ_VIKT02000004.1"/>
</dbReference>
<dbReference type="InterPro" id="IPR046348">
    <property type="entry name" value="SIS_dom_sf"/>
</dbReference>
<organism evidence="2 3">
    <name type="scientific">Microcella pacifica</name>
    <dbReference type="NCBI Taxonomy" id="2591847"/>
    <lineage>
        <taxon>Bacteria</taxon>
        <taxon>Bacillati</taxon>
        <taxon>Actinomycetota</taxon>
        <taxon>Actinomycetes</taxon>
        <taxon>Micrococcales</taxon>
        <taxon>Microbacteriaceae</taxon>
        <taxon>Microcella</taxon>
    </lineage>
</organism>
<comment type="caution">
    <text evidence="2">The sequence shown here is derived from an EMBL/GenBank/DDBJ whole genome shotgun (WGS) entry which is preliminary data.</text>
</comment>
<dbReference type="PROSITE" id="PS51464">
    <property type="entry name" value="SIS"/>
    <property type="match status" value="1"/>
</dbReference>
<name>A0A9E5MI56_9MICO</name>
<dbReference type="GO" id="GO:1901135">
    <property type="term" value="P:carbohydrate derivative metabolic process"/>
    <property type="evidence" value="ECO:0007669"/>
    <property type="project" value="InterPro"/>
</dbReference>
<dbReference type="NCBIfam" id="NF002805">
    <property type="entry name" value="PRK02947.1"/>
    <property type="match status" value="1"/>
</dbReference>
<evidence type="ECO:0000259" key="1">
    <source>
        <dbReference type="PROSITE" id="PS51464"/>
    </source>
</evidence>
<proteinExistence type="predicted"/>
<dbReference type="AlphaFoldDB" id="A0A9E5MI56"/>
<dbReference type="Gene3D" id="3.40.50.10490">
    <property type="entry name" value="Glucose-6-phosphate isomerase like protein, domain 1"/>
    <property type="match status" value="1"/>
</dbReference>
<dbReference type="OrthoDB" id="9813831at2"/>
<reference evidence="2 3" key="1">
    <citation type="submission" date="2020-03" db="EMBL/GenBank/DDBJ databases">
        <title>Chryseoglobus sp. isolated from a deep-sea seamount.</title>
        <authorList>
            <person name="Zhang D.-C."/>
        </authorList>
    </citation>
    <scope>NUCLEOTIDE SEQUENCE [LARGE SCALE GENOMIC DNA]</scope>
    <source>
        <strain evidence="2 3">KN1116</strain>
    </source>
</reference>
<dbReference type="EMBL" id="VIKT02000004">
    <property type="protein sequence ID" value="NHF62343.1"/>
    <property type="molecule type" value="Genomic_DNA"/>
</dbReference>
<dbReference type="InterPro" id="IPR035472">
    <property type="entry name" value="RpiR-like_SIS"/>
</dbReference>
<sequence>MYTSLGLWSRAAIALLEALIEREGDHLETAAQWSAEAIEAGGFVHLFGTGHSRMALEEMFPRYGSFPGFNPMAELSMTFHTQVAGSNGQRQAMFIERMEGLGEKILENFSFAPTDVMVIISHGGTTAVPIDIARGARERGLRTIVITSVQHSMTGTPGHSSGKRLLEYGDLVLDLGTPVGDALVTLDGLDTPVGPGSTISGVAIINEIKVRTAELLVARGVDIPVITSGAVVGEHRSRELFERAYDDHGARLGRSLTKPGVVAR</sequence>
<dbReference type="SUPFAM" id="SSF53697">
    <property type="entry name" value="SIS domain"/>
    <property type="match status" value="1"/>
</dbReference>
<evidence type="ECO:0000313" key="2">
    <source>
        <dbReference type="EMBL" id="NHF62343.1"/>
    </source>
</evidence>
<gene>
    <name evidence="2" type="ORF">FK219_003645</name>
</gene>
<dbReference type="CDD" id="cd05013">
    <property type="entry name" value="SIS_RpiR"/>
    <property type="match status" value="1"/>
</dbReference>
<dbReference type="InterPro" id="IPR001347">
    <property type="entry name" value="SIS_dom"/>
</dbReference>
<protein>
    <submittedName>
        <fullName evidence="2">SIS domain-containing protein</fullName>
    </submittedName>
</protein>
<feature type="domain" description="SIS" evidence="1">
    <location>
        <begin position="34"/>
        <end position="226"/>
    </location>
</feature>
<dbReference type="Pfam" id="PF13580">
    <property type="entry name" value="SIS_2"/>
    <property type="match status" value="1"/>
</dbReference>
<evidence type="ECO:0000313" key="3">
    <source>
        <dbReference type="Proteomes" id="UP000818266"/>
    </source>
</evidence>
<dbReference type="Proteomes" id="UP000818266">
    <property type="component" value="Unassembled WGS sequence"/>
</dbReference>
<accession>A0A9E5MI56</accession>